<dbReference type="GO" id="GO:0003700">
    <property type="term" value="F:DNA-binding transcription factor activity"/>
    <property type="evidence" value="ECO:0007669"/>
    <property type="project" value="TreeGrafter"/>
</dbReference>
<dbReference type="InterPro" id="IPR050109">
    <property type="entry name" value="HTH-type_TetR-like_transc_reg"/>
</dbReference>
<evidence type="ECO:0000313" key="6">
    <source>
        <dbReference type="EMBL" id="BCJ36582.1"/>
    </source>
</evidence>
<dbReference type="Gene3D" id="1.10.357.10">
    <property type="entry name" value="Tetracycline Repressor, domain 2"/>
    <property type="match status" value="1"/>
</dbReference>
<reference evidence="6 7" key="1">
    <citation type="submission" date="2020-08" db="EMBL/GenBank/DDBJ databases">
        <title>Whole genome shotgun sequence of Actinocatenispora thailandica NBRC 105041.</title>
        <authorList>
            <person name="Komaki H."/>
            <person name="Tamura T."/>
        </authorList>
    </citation>
    <scope>NUCLEOTIDE SEQUENCE [LARGE SCALE GENOMIC DNA]</scope>
    <source>
        <strain evidence="6 7">NBRC 105041</strain>
    </source>
</reference>
<dbReference type="Pfam" id="PF00440">
    <property type="entry name" value="TetR_N"/>
    <property type="match status" value="1"/>
</dbReference>
<gene>
    <name evidence="6" type="ORF">Athai_40850</name>
</gene>
<dbReference type="KEGG" id="atl:Athai_40850"/>
<dbReference type="AlphaFoldDB" id="A0A7R7DRQ4"/>
<evidence type="ECO:0000313" key="7">
    <source>
        <dbReference type="Proteomes" id="UP000611640"/>
    </source>
</evidence>
<evidence type="ECO:0000256" key="1">
    <source>
        <dbReference type="ARBA" id="ARBA00023015"/>
    </source>
</evidence>
<protein>
    <submittedName>
        <fullName evidence="6">TetR family transcriptional regulator</fullName>
    </submittedName>
</protein>
<keyword evidence="2 4" id="KW-0238">DNA-binding</keyword>
<feature type="domain" description="HTH tetR-type" evidence="5">
    <location>
        <begin position="12"/>
        <end position="72"/>
    </location>
</feature>
<name>A0A7R7DRQ4_9ACTN</name>
<dbReference type="InterPro" id="IPR009057">
    <property type="entry name" value="Homeodomain-like_sf"/>
</dbReference>
<dbReference type="InterPro" id="IPR001647">
    <property type="entry name" value="HTH_TetR"/>
</dbReference>
<keyword evidence="7" id="KW-1185">Reference proteome</keyword>
<sequence length="194" mass="21004">MSVPRRTRLDPDARRAQLVELGVQALSKASLYDINLDEIAAAAGISRSLLFHYFGSKRRFQLAVVQAAAAGLLQGTDPDPALPSARQLRASIEDSVDYVSSRREVYLSLVRGAASGDAAMQEIFDRTRGALVDRIMAGIAELGGDPDDALLPIAVRSWLAFTEEAIISWIPGGPVSRERLTAFLESSFYRAVLG</sequence>
<evidence type="ECO:0000259" key="5">
    <source>
        <dbReference type="PROSITE" id="PS50977"/>
    </source>
</evidence>
<dbReference type="Pfam" id="PF21943">
    <property type="entry name" value="TetR_C_46"/>
    <property type="match status" value="1"/>
</dbReference>
<dbReference type="SUPFAM" id="SSF46689">
    <property type="entry name" value="Homeodomain-like"/>
    <property type="match status" value="1"/>
</dbReference>
<dbReference type="InterPro" id="IPR054129">
    <property type="entry name" value="DesT_TetR_C"/>
</dbReference>
<evidence type="ECO:0000256" key="4">
    <source>
        <dbReference type="PROSITE-ProRule" id="PRU00335"/>
    </source>
</evidence>
<feature type="DNA-binding region" description="H-T-H motif" evidence="4">
    <location>
        <begin position="35"/>
        <end position="54"/>
    </location>
</feature>
<evidence type="ECO:0000256" key="2">
    <source>
        <dbReference type="ARBA" id="ARBA00023125"/>
    </source>
</evidence>
<dbReference type="RefSeq" id="WP_203962935.1">
    <property type="nucleotide sequence ID" value="NZ_AP023355.1"/>
</dbReference>
<keyword evidence="3" id="KW-0804">Transcription</keyword>
<organism evidence="6 7">
    <name type="scientific">Actinocatenispora thailandica</name>
    <dbReference type="NCBI Taxonomy" id="227318"/>
    <lineage>
        <taxon>Bacteria</taxon>
        <taxon>Bacillati</taxon>
        <taxon>Actinomycetota</taxon>
        <taxon>Actinomycetes</taxon>
        <taxon>Micromonosporales</taxon>
        <taxon>Micromonosporaceae</taxon>
        <taxon>Actinocatenispora</taxon>
    </lineage>
</organism>
<dbReference type="EMBL" id="AP023355">
    <property type="protein sequence ID" value="BCJ36582.1"/>
    <property type="molecule type" value="Genomic_DNA"/>
</dbReference>
<proteinExistence type="predicted"/>
<dbReference type="PANTHER" id="PTHR30055:SF226">
    <property type="entry name" value="HTH-TYPE TRANSCRIPTIONAL REGULATOR PKSA"/>
    <property type="match status" value="1"/>
</dbReference>
<evidence type="ECO:0000256" key="3">
    <source>
        <dbReference type="ARBA" id="ARBA00023163"/>
    </source>
</evidence>
<keyword evidence="1" id="KW-0805">Transcription regulation</keyword>
<dbReference type="GO" id="GO:0000976">
    <property type="term" value="F:transcription cis-regulatory region binding"/>
    <property type="evidence" value="ECO:0007669"/>
    <property type="project" value="TreeGrafter"/>
</dbReference>
<accession>A0A7R7DRQ4</accession>
<dbReference type="Proteomes" id="UP000611640">
    <property type="component" value="Chromosome"/>
</dbReference>
<dbReference type="PROSITE" id="PS50977">
    <property type="entry name" value="HTH_TETR_2"/>
    <property type="match status" value="1"/>
</dbReference>
<dbReference type="PANTHER" id="PTHR30055">
    <property type="entry name" value="HTH-TYPE TRANSCRIPTIONAL REGULATOR RUTR"/>
    <property type="match status" value="1"/>
</dbReference>